<dbReference type="FunFam" id="1.20.5.170:FF:000023">
    <property type="entry name" value="ADP-ribosylation factor-binding protein GGA3 isoform X1"/>
    <property type="match status" value="1"/>
</dbReference>
<keyword evidence="10" id="KW-0175">Coiled coil</keyword>
<evidence type="ECO:0000313" key="15">
    <source>
        <dbReference type="Ensembl" id="ENSOKIP00005026337.1"/>
    </source>
</evidence>
<dbReference type="InterPro" id="IPR013041">
    <property type="entry name" value="Clathrin_app_Ig-like_sf"/>
</dbReference>
<dbReference type="Pfam" id="PF03127">
    <property type="entry name" value="GAT"/>
    <property type="match status" value="1"/>
</dbReference>
<keyword evidence="7" id="KW-0653">Protein transport</keyword>
<evidence type="ECO:0000256" key="9">
    <source>
        <dbReference type="ARBA" id="ARBA00023136"/>
    </source>
</evidence>
<keyword evidence="8" id="KW-0333">Golgi apparatus</keyword>
<proteinExistence type="inferred from homology"/>
<dbReference type="Pfam" id="PF00790">
    <property type="entry name" value="VHS"/>
    <property type="match status" value="1"/>
</dbReference>
<dbReference type="GO" id="GO:0006893">
    <property type="term" value="P:Golgi to plasma membrane transport"/>
    <property type="evidence" value="ECO:0007669"/>
    <property type="project" value="TreeGrafter"/>
</dbReference>
<dbReference type="Ensembl" id="ENSOKIT00005027856.1">
    <property type="protein sequence ID" value="ENSOKIP00005026337.1"/>
    <property type="gene ID" value="ENSOKIG00005011300.1"/>
</dbReference>
<feature type="region of interest" description="Disordered" evidence="11">
    <location>
        <begin position="363"/>
        <end position="387"/>
    </location>
</feature>
<dbReference type="Pfam" id="PF02883">
    <property type="entry name" value="Alpha_adaptinC2"/>
    <property type="match status" value="1"/>
</dbReference>
<accession>A0A8C7FD66</accession>
<evidence type="ECO:0000256" key="6">
    <source>
        <dbReference type="ARBA" id="ARBA00022843"/>
    </source>
</evidence>
<dbReference type="InterPro" id="IPR008942">
    <property type="entry name" value="ENTH_VHS"/>
</dbReference>
<dbReference type="SUPFAM" id="SSF48464">
    <property type="entry name" value="ENTH/VHS domain"/>
    <property type="match status" value="1"/>
</dbReference>
<dbReference type="CDD" id="cd14239">
    <property type="entry name" value="GAT_GGA1_GGA2"/>
    <property type="match status" value="1"/>
</dbReference>
<dbReference type="GO" id="GO:0006886">
    <property type="term" value="P:intracellular protein transport"/>
    <property type="evidence" value="ECO:0007669"/>
    <property type="project" value="InterPro"/>
</dbReference>
<feature type="region of interest" description="Disordered" evidence="11">
    <location>
        <begin position="403"/>
        <end position="428"/>
    </location>
</feature>
<dbReference type="FunFam" id="1.25.40.90:FF:000011">
    <property type="entry name" value="ADP-ribosylation factor-binding protein GGA3 isoform X1"/>
    <property type="match status" value="1"/>
</dbReference>
<keyword evidence="16" id="KW-1185">Reference proteome</keyword>
<dbReference type="GO" id="GO:0031267">
    <property type="term" value="F:small GTPase binding"/>
    <property type="evidence" value="ECO:0007669"/>
    <property type="project" value="InterPro"/>
</dbReference>
<dbReference type="SMART" id="SM00809">
    <property type="entry name" value="Alpha_adaptinC2"/>
    <property type="match status" value="1"/>
</dbReference>
<keyword evidence="4" id="KW-0813">Transport</keyword>
<keyword evidence="5" id="KW-0967">Endosome</keyword>
<dbReference type="InterPro" id="IPR008152">
    <property type="entry name" value="Clathrin_a/b/g-adaptin_app_Ig"/>
</dbReference>
<dbReference type="GO" id="GO:0031901">
    <property type="term" value="C:early endosome membrane"/>
    <property type="evidence" value="ECO:0007669"/>
    <property type="project" value="UniProtKB-SubCell"/>
</dbReference>
<dbReference type="InterPro" id="IPR004152">
    <property type="entry name" value="GAT_dom"/>
</dbReference>
<dbReference type="CDD" id="cd17009">
    <property type="entry name" value="VHS_GGA1"/>
    <property type="match status" value="1"/>
</dbReference>
<feature type="coiled-coil region" evidence="10">
    <location>
        <begin position="235"/>
        <end position="262"/>
    </location>
</feature>
<evidence type="ECO:0000259" key="14">
    <source>
        <dbReference type="PROSITE" id="PS50909"/>
    </source>
</evidence>
<dbReference type="InterPro" id="IPR027422">
    <property type="entry name" value="GGA1-3"/>
</dbReference>
<comment type="subcellular location">
    <subcellularLocation>
        <location evidence="2">Early endosome membrane</location>
        <topology evidence="2">Peripheral membrane protein</topology>
    </subcellularLocation>
    <subcellularLocation>
        <location evidence="1">Golgi apparatus</location>
        <location evidence="1">trans-Golgi network membrane</location>
        <topology evidence="1">Peripheral membrane protein</topology>
    </subcellularLocation>
</comment>
<gene>
    <name evidence="15" type="primary">GGA1</name>
</gene>
<dbReference type="GO" id="GO:0035091">
    <property type="term" value="F:phosphatidylinositol binding"/>
    <property type="evidence" value="ECO:0007669"/>
    <property type="project" value="InterPro"/>
</dbReference>
<dbReference type="Gene3D" id="1.20.58.160">
    <property type="match status" value="1"/>
</dbReference>
<evidence type="ECO:0000256" key="11">
    <source>
        <dbReference type="SAM" id="MobiDB-lite"/>
    </source>
</evidence>
<dbReference type="Gene3D" id="2.60.40.1230">
    <property type="match status" value="1"/>
</dbReference>
<dbReference type="GO" id="GO:0005802">
    <property type="term" value="C:trans-Golgi network"/>
    <property type="evidence" value="ECO:0007669"/>
    <property type="project" value="InterPro"/>
</dbReference>
<dbReference type="AlphaFoldDB" id="A0A8C7FD66"/>
<evidence type="ECO:0000256" key="8">
    <source>
        <dbReference type="ARBA" id="ARBA00023034"/>
    </source>
</evidence>
<reference evidence="15" key="1">
    <citation type="submission" date="2025-08" db="UniProtKB">
        <authorList>
            <consortium name="Ensembl"/>
        </authorList>
    </citation>
    <scope>IDENTIFICATION</scope>
</reference>
<sequence>MLQCKLPSCPSSTHHCWGGEKGGSQSCSSRDTFMVKRIPVVMAAPPDTGSLEARINKATNPLNRDTDWDSIQAFCDQLNNDLEGPQLATRLLAHKIQSPQEWEAMQALVVLETCMKSCGERFHSEVGKFRFLNELIKVVSPKYLGSRAPEPVKKKVLELIYSWTLGLPDEAKIADAYEMLKKHGIVKQDPVLPADKLLLLPPPRPKNAIFEDEEKSKTLTRLLNSTQPEDLKAANKLIQEMVQEDQKRAEKLSKRVNAIQDVNESVSLLTQLLEDYDRTTNPQSNAELIQDLYQHCEKMRPTLFRLASDTEDNDEALAEILQANDSLTQVINLYRQQVKGEVVNGNNSANTQRLTGSSVALLDLSGLDTSPPSPEFPTPTDSLNAPSQEMGISLLDDELMSLGLSEGTPHTSNPASQPEDSTTWDSFQSSDSVDILDIPAAPSVLLSPDPLPYTQPLSTGAMSGSSALDELDLLGKTLLQQSLPPEGLQVKWDKPPFKPTLRDLQNKSGTNPSLIPAFSPEHPVALLGDRLLDSSPVHTVIPPIEMTLTDVFVPLESIKPSSLLPVTVFDSHSLRVLFHFARDSLPSLADVLVVIISMLSSAPVPVSNILFQAFVPDTMRVKLQPPSETELPAFNPILPPAAITQILLLANPHKEKVQLQYKLNFTLGEEDHDERGVVAQFPPSDTWGNL</sequence>
<dbReference type="FunFam" id="2.60.40.1230:FF:000001">
    <property type="entry name" value="ADP-ribosylation factor-binding protein GGA1 isoform 1"/>
    <property type="match status" value="1"/>
</dbReference>
<dbReference type="PANTHER" id="PTHR45905">
    <property type="entry name" value="GOLGI-LOCALIZED, GAMMA-ADAPTIN EAR CONTAINING, ARF BINDING PROTEIN"/>
    <property type="match status" value="1"/>
</dbReference>
<keyword evidence="9" id="KW-0472">Membrane</keyword>
<evidence type="ECO:0000256" key="7">
    <source>
        <dbReference type="ARBA" id="ARBA00022927"/>
    </source>
</evidence>
<evidence type="ECO:0000256" key="5">
    <source>
        <dbReference type="ARBA" id="ARBA00022753"/>
    </source>
</evidence>
<evidence type="ECO:0000259" key="12">
    <source>
        <dbReference type="PROSITE" id="PS50179"/>
    </source>
</evidence>
<evidence type="ECO:0000256" key="2">
    <source>
        <dbReference type="ARBA" id="ARBA00004220"/>
    </source>
</evidence>
<comment type="similarity">
    <text evidence="3">Belongs to the GGA protein family.</text>
</comment>
<dbReference type="PANTHER" id="PTHR45905:SF4">
    <property type="entry name" value="ADP-RIBOSYLATION FACTOR-BINDING PROTEIN GGA1"/>
    <property type="match status" value="1"/>
</dbReference>
<protein>
    <submittedName>
        <fullName evidence="15">Golgi associated, gamma adaptin ear containing, ARF binding protein 1</fullName>
    </submittedName>
</protein>
<dbReference type="Proteomes" id="UP000694557">
    <property type="component" value="Unassembled WGS sequence"/>
</dbReference>
<keyword evidence="6" id="KW-0832">Ubl conjugation</keyword>
<dbReference type="InterPro" id="IPR002014">
    <property type="entry name" value="VHS_dom"/>
</dbReference>
<dbReference type="Gene3D" id="1.25.40.90">
    <property type="match status" value="1"/>
</dbReference>
<evidence type="ECO:0000259" key="13">
    <source>
        <dbReference type="PROSITE" id="PS50180"/>
    </source>
</evidence>
<evidence type="ECO:0000256" key="4">
    <source>
        <dbReference type="ARBA" id="ARBA00022448"/>
    </source>
</evidence>
<dbReference type="PROSITE" id="PS50179">
    <property type="entry name" value="VHS"/>
    <property type="match status" value="1"/>
</dbReference>
<dbReference type="GO" id="GO:0043130">
    <property type="term" value="F:ubiquitin binding"/>
    <property type="evidence" value="ECO:0007669"/>
    <property type="project" value="InterPro"/>
</dbReference>
<feature type="domain" description="GAE" evidence="13">
    <location>
        <begin position="561"/>
        <end position="682"/>
    </location>
</feature>
<dbReference type="GeneTree" id="ENSGT00940000156448"/>
<dbReference type="PROSITE" id="PS50180">
    <property type="entry name" value="GAE"/>
    <property type="match status" value="1"/>
</dbReference>
<feature type="domain" description="GAT" evidence="14">
    <location>
        <begin position="212"/>
        <end position="339"/>
    </location>
</feature>
<dbReference type="InterPro" id="IPR008153">
    <property type="entry name" value="GAE_dom"/>
</dbReference>
<dbReference type="SUPFAM" id="SSF49348">
    <property type="entry name" value="Clathrin adaptor appendage domain"/>
    <property type="match status" value="1"/>
</dbReference>
<feature type="domain" description="VHS" evidence="12">
    <location>
        <begin position="58"/>
        <end position="188"/>
    </location>
</feature>
<evidence type="ECO:0000256" key="3">
    <source>
        <dbReference type="ARBA" id="ARBA00008099"/>
    </source>
</evidence>
<name>A0A8C7FD66_ONCKI</name>
<organism evidence="15 16">
    <name type="scientific">Oncorhynchus kisutch</name>
    <name type="common">Coho salmon</name>
    <name type="synonym">Salmo kisutch</name>
    <dbReference type="NCBI Taxonomy" id="8019"/>
    <lineage>
        <taxon>Eukaryota</taxon>
        <taxon>Metazoa</taxon>
        <taxon>Chordata</taxon>
        <taxon>Craniata</taxon>
        <taxon>Vertebrata</taxon>
        <taxon>Euteleostomi</taxon>
        <taxon>Actinopterygii</taxon>
        <taxon>Neopterygii</taxon>
        <taxon>Teleostei</taxon>
        <taxon>Protacanthopterygii</taxon>
        <taxon>Salmoniformes</taxon>
        <taxon>Salmonidae</taxon>
        <taxon>Salmoninae</taxon>
        <taxon>Oncorhynchus</taxon>
    </lineage>
</organism>
<evidence type="ECO:0000313" key="16">
    <source>
        <dbReference type="Proteomes" id="UP000694557"/>
    </source>
</evidence>
<evidence type="ECO:0000256" key="1">
    <source>
        <dbReference type="ARBA" id="ARBA00004150"/>
    </source>
</evidence>
<dbReference type="GO" id="GO:0034394">
    <property type="term" value="P:protein localization to cell surface"/>
    <property type="evidence" value="ECO:0007669"/>
    <property type="project" value="TreeGrafter"/>
</dbReference>
<dbReference type="InterPro" id="IPR038425">
    <property type="entry name" value="GAT_sf"/>
</dbReference>
<dbReference type="SUPFAM" id="SSF89009">
    <property type="entry name" value="GAT-like domain"/>
    <property type="match status" value="1"/>
</dbReference>
<dbReference type="Pfam" id="PF18308">
    <property type="entry name" value="GGA_N-GAT"/>
    <property type="match status" value="1"/>
</dbReference>
<dbReference type="InterPro" id="IPR041198">
    <property type="entry name" value="GGA_N-GAT"/>
</dbReference>
<dbReference type="SMART" id="SM00288">
    <property type="entry name" value="VHS"/>
    <property type="match status" value="1"/>
</dbReference>
<dbReference type="PROSITE" id="PS50909">
    <property type="entry name" value="GAT"/>
    <property type="match status" value="1"/>
</dbReference>
<dbReference type="Gene3D" id="1.20.5.170">
    <property type="match status" value="1"/>
</dbReference>
<evidence type="ECO:0000256" key="10">
    <source>
        <dbReference type="SAM" id="Coils"/>
    </source>
</evidence>
<reference evidence="15" key="2">
    <citation type="submission" date="2025-09" db="UniProtKB">
        <authorList>
            <consortium name="Ensembl"/>
        </authorList>
    </citation>
    <scope>IDENTIFICATION</scope>
</reference>
<feature type="compositionally biased region" description="Polar residues" evidence="11">
    <location>
        <begin position="408"/>
        <end position="428"/>
    </location>
</feature>